<dbReference type="EMBL" id="PKPP01004403">
    <property type="protein sequence ID" value="PWA64523.1"/>
    <property type="molecule type" value="Genomic_DNA"/>
</dbReference>
<reference evidence="2 3" key="1">
    <citation type="journal article" date="2018" name="Mol. Plant">
        <title>The genome of Artemisia annua provides insight into the evolution of Asteraceae family and artemisinin biosynthesis.</title>
        <authorList>
            <person name="Shen Q."/>
            <person name="Zhang L."/>
            <person name="Liao Z."/>
            <person name="Wang S."/>
            <person name="Yan T."/>
            <person name="Shi P."/>
            <person name="Liu M."/>
            <person name="Fu X."/>
            <person name="Pan Q."/>
            <person name="Wang Y."/>
            <person name="Lv Z."/>
            <person name="Lu X."/>
            <person name="Zhang F."/>
            <person name="Jiang W."/>
            <person name="Ma Y."/>
            <person name="Chen M."/>
            <person name="Hao X."/>
            <person name="Li L."/>
            <person name="Tang Y."/>
            <person name="Lv G."/>
            <person name="Zhou Y."/>
            <person name="Sun X."/>
            <person name="Brodelius P.E."/>
            <person name="Rose J.K.C."/>
            <person name="Tang K."/>
        </authorList>
    </citation>
    <scope>NUCLEOTIDE SEQUENCE [LARGE SCALE GENOMIC DNA]</scope>
    <source>
        <strain evidence="3">cv. Huhao1</strain>
        <tissue evidence="2">Leaf</tissue>
    </source>
</reference>
<evidence type="ECO:0000313" key="2">
    <source>
        <dbReference type="EMBL" id="PWA64523.1"/>
    </source>
</evidence>
<comment type="caution">
    <text evidence="2">The sequence shown here is derived from an EMBL/GenBank/DDBJ whole genome shotgun (WGS) entry which is preliminary data.</text>
</comment>
<gene>
    <name evidence="2" type="ORF">CTI12_AA341830</name>
</gene>
<feature type="compositionally biased region" description="Polar residues" evidence="1">
    <location>
        <begin position="43"/>
        <end position="59"/>
    </location>
</feature>
<evidence type="ECO:0000313" key="3">
    <source>
        <dbReference type="Proteomes" id="UP000245207"/>
    </source>
</evidence>
<dbReference type="AlphaFoldDB" id="A0A2U1MTD5"/>
<evidence type="ECO:0000256" key="1">
    <source>
        <dbReference type="SAM" id="MobiDB-lite"/>
    </source>
</evidence>
<sequence>MSNLPSYLEEGKATPDRALSFGVMDWGRLEKCRNVAASETHAKISSLSSKHSNLDVGTN</sequence>
<keyword evidence="3" id="KW-1185">Reference proteome</keyword>
<dbReference type="Proteomes" id="UP000245207">
    <property type="component" value="Unassembled WGS sequence"/>
</dbReference>
<name>A0A2U1MTD5_ARTAN</name>
<feature type="region of interest" description="Disordered" evidence="1">
    <location>
        <begin position="40"/>
        <end position="59"/>
    </location>
</feature>
<organism evidence="2 3">
    <name type="scientific">Artemisia annua</name>
    <name type="common">Sweet wormwood</name>
    <dbReference type="NCBI Taxonomy" id="35608"/>
    <lineage>
        <taxon>Eukaryota</taxon>
        <taxon>Viridiplantae</taxon>
        <taxon>Streptophyta</taxon>
        <taxon>Embryophyta</taxon>
        <taxon>Tracheophyta</taxon>
        <taxon>Spermatophyta</taxon>
        <taxon>Magnoliopsida</taxon>
        <taxon>eudicotyledons</taxon>
        <taxon>Gunneridae</taxon>
        <taxon>Pentapetalae</taxon>
        <taxon>asterids</taxon>
        <taxon>campanulids</taxon>
        <taxon>Asterales</taxon>
        <taxon>Asteraceae</taxon>
        <taxon>Asteroideae</taxon>
        <taxon>Anthemideae</taxon>
        <taxon>Artemisiinae</taxon>
        <taxon>Artemisia</taxon>
    </lineage>
</organism>
<proteinExistence type="predicted"/>
<protein>
    <submittedName>
        <fullName evidence="2">Uncharacterized protein</fullName>
    </submittedName>
</protein>
<accession>A0A2U1MTD5</accession>